<keyword evidence="1" id="KW-0808">Transferase</keyword>
<gene>
    <name evidence="1" type="ORF">FKY71_14095</name>
</gene>
<proteinExistence type="predicted"/>
<dbReference type="GO" id="GO:0016740">
    <property type="term" value="F:transferase activity"/>
    <property type="evidence" value="ECO:0007669"/>
    <property type="project" value="UniProtKB-KW"/>
</dbReference>
<dbReference type="EMBL" id="VIFK01000211">
    <property type="protein sequence ID" value="TQE98390.1"/>
    <property type="molecule type" value="Genomic_DNA"/>
</dbReference>
<protein>
    <submittedName>
        <fullName evidence="1">Sulfotransferase</fullName>
    </submittedName>
</protein>
<evidence type="ECO:0000313" key="2">
    <source>
        <dbReference type="Proteomes" id="UP000315400"/>
    </source>
</evidence>
<sequence length="269" mass="30762">MLNLLRRKTLTEAYEHRPVGRMIRAGLRNELKTARHALRPRPPVRFVIFAQGRTGSTLLTSTLDTHPQIACQDEILGQPRAMPRRFVETAARGSGAHAFGFHVKIYQLTSWQRVDDVGGWLAAMHRRGWQILYLRRENLLRHVVSNVFAEAAGTYHHRNGTSTTRPERITLPVERLRQGIDGRRRNLAAERAALAGLDHLELVYERDLERPERQEETFARIQEFLGVAPEPLRPSLKKAVATPLHALIENYDEVQRALAGTEDEVFLHD</sequence>
<dbReference type="Gene3D" id="3.40.50.300">
    <property type="entry name" value="P-loop containing nucleotide triphosphate hydrolases"/>
    <property type="match status" value="1"/>
</dbReference>
<evidence type="ECO:0000313" key="1">
    <source>
        <dbReference type="EMBL" id="TQE98390.1"/>
    </source>
</evidence>
<name>A0A540VNQ0_9GAMM</name>
<accession>A0A540VNQ0</accession>
<comment type="caution">
    <text evidence="1">The sequence shown here is derived from an EMBL/GenBank/DDBJ whole genome shotgun (WGS) entry which is preliminary data.</text>
</comment>
<organism evidence="1 2">
    <name type="scientific">Spiribacter salinus</name>
    <dbReference type="NCBI Taxonomy" id="1335746"/>
    <lineage>
        <taxon>Bacteria</taxon>
        <taxon>Pseudomonadati</taxon>
        <taxon>Pseudomonadota</taxon>
        <taxon>Gammaproteobacteria</taxon>
        <taxon>Chromatiales</taxon>
        <taxon>Ectothiorhodospiraceae</taxon>
        <taxon>Spiribacter</taxon>
    </lineage>
</organism>
<dbReference type="InterPro" id="IPR027417">
    <property type="entry name" value="P-loop_NTPase"/>
</dbReference>
<dbReference type="AlphaFoldDB" id="A0A540VNQ0"/>
<reference evidence="1 2" key="1">
    <citation type="submission" date="2019-06" db="EMBL/GenBank/DDBJ databases">
        <title>Metagenome assembled Genome of Spiribacter salinus SL48-SHIP from the microbial mat of Salt Lake 48 (Novosibirsk region, Russia).</title>
        <authorList>
            <person name="Shipova A."/>
            <person name="Rozanov A.S."/>
            <person name="Bryanskaya A.V."/>
            <person name="Peltek S.E."/>
        </authorList>
    </citation>
    <scope>NUCLEOTIDE SEQUENCE [LARGE SCALE GENOMIC DNA]</scope>
    <source>
        <strain evidence="1">SL48-SHIP-2</strain>
    </source>
</reference>
<dbReference type="Proteomes" id="UP000315400">
    <property type="component" value="Unassembled WGS sequence"/>
</dbReference>
<dbReference type="SUPFAM" id="SSF52540">
    <property type="entry name" value="P-loop containing nucleoside triphosphate hydrolases"/>
    <property type="match status" value="1"/>
</dbReference>